<evidence type="ECO:0000313" key="2">
    <source>
        <dbReference type="Proteomes" id="UP001176517"/>
    </source>
</evidence>
<dbReference type="Proteomes" id="UP001176517">
    <property type="component" value="Unassembled WGS sequence"/>
</dbReference>
<proteinExistence type="predicted"/>
<sequence>MSHPQPGHTEPTEPHKDPLASHELGEVFNEAKQRSEWFPKLQSIADHAGSTSTPADVTQAIKDLQTHFFEAQASVQLSQSLQGLKGPEAFSKGANLDYEQAIEAAKHQLMSAHYDRTLASRTALRLVTGILVPEQIKVNDSISKLVFDTVGEVAINAERITNLGGLETIVDSRQSLAGKDLKALKAAVEAQQSLMLLKTQVATAQYDLIADFVTRPDAHLWWSLGNLVPTLQPKSNLETTLACVQAIYDCTPQSSEPLVFSELSKLNGSFYTTALAHWQKETKARGQEDPASLSPEEKRKIIAGSVKEVMDGFSWEGAAWLQKKLKGRHYVAISLMAMIGKGAIHFSLEPTKKPIGP</sequence>
<comment type="caution">
    <text evidence="1">The sequence shown here is derived from an EMBL/GenBank/DDBJ whole genome shotgun (WGS) entry which is preliminary data.</text>
</comment>
<gene>
    <name evidence="1" type="ORF">OC846_003765</name>
</gene>
<dbReference type="EMBL" id="JAPDMZ010000097">
    <property type="protein sequence ID" value="KAK0550215.1"/>
    <property type="molecule type" value="Genomic_DNA"/>
</dbReference>
<keyword evidence="2" id="KW-1185">Reference proteome</keyword>
<organism evidence="1 2">
    <name type="scientific">Tilletia horrida</name>
    <dbReference type="NCBI Taxonomy" id="155126"/>
    <lineage>
        <taxon>Eukaryota</taxon>
        <taxon>Fungi</taxon>
        <taxon>Dikarya</taxon>
        <taxon>Basidiomycota</taxon>
        <taxon>Ustilaginomycotina</taxon>
        <taxon>Exobasidiomycetes</taxon>
        <taxon>Tilletiales</taxon>
        <taxon>Tilletiaceae</taxon>
        <taxon>Tilletia</taxon>
    </lineage>
</organism>
<accession>A0AAN6JTK6</accession>
<dbReference type="AlphaFoldDB" id="A0AAN6JTK6"/>
<reference evidence="1" key="1">
    <citation type="journal article" date="2023" name="PhytoFront">
        <title>Draft Genome Resources of Seven Strains of Tilletia horrida, Causal Agent of Kernel Smut of Rice.</title>
        <authorList>
            <person name="Khanal S."/>
            <person name="Antony Babu S."/>
            <person name="Zhou X.G."/>
        </authorList>
    </citation>
    <scope>NUCLEOTIDE SEQUENCE</scope>
    <source>
        <strain evidence="1">TX6</strain>
    </source>
</reference>
<protein>
    <submittedName>
        <fullName evidence="1">Uncharacterized protein</fullName>
    </submittedName>
</protein>
<name>A0AAN6JTK6_9BASI</name>
<evidence type="ECO:0000313" key="1">
    <source>
        <dbReference type="EMBL" id="KAK0550215.1"/>
    </source>
</evidence>